<dbReference type="InterPro" id="IPR006439">
    <property type="entry name" value="HAD-SF_hydro_IA"/>
</dbReference>
<dbReference type="Gene3D" id="3.40.50.1000">
    <property type="entry name" value="HAD superfamily/HAD-like"/>
    <property type="match status" value="1"/>
</dbReference>
<dbReference type="InterPro" id="IPR036412">
    <property type="entry name" value="HAD-like_sf"/>
</dbReference>
<comment type="similarity">
    <text evidence="1">Belongs to the HAD-like hydrolase superfamily.</text>
</comment>
<keyword evidence="2 3" id="KW-0378">Hydrolase</keyword>
<sequence>MLGRIAQVVAEKEGKDENLYRVKVLDAYERSKVLRRKNPGITPVELLDKSREIMSEMLGIDVATLNDVIEEAFSKTRVNDAVYQDVIPTLDVLSHLGLKIGILGNVLFWPSRLTVSLLDRTGLSKYFSTYVFSDQVGFSKPDREAFLKYAEIVGCEPERIIHIGDNVVEDVGGALSSGFNAVLIRRDFKDSIMVTPLRTAIIRDMRELLEVIKQF</sequence>
<accession>A0A7C2BKF0</accession>
<dbReference type="Gene3D" id="1.10.150.400">
    <property type="match status" value="1"/>
</dbReference>
<protein>
    <submittedName>
        <fullName evidence="3">HAD family hydrolase</fullName>
    </submittedName>
</protein>
<proteinExistence type="inferred from homology"/>
<dbReference type="InterPro" id="IPR023214">
    <property type="entry name" value="HAD_sf"/>
</dbReference>
<dbReference type="SUPFAM" id="SSF56784">
    <property type="entry name" value="HAD-like"/>
    <property type="match status" value="1"/>
</dbReference>
<dbReference type="GO" id="GO:0016787">
    <property type="term" value="F:hydrolase activity"/>
    <property type="evidence" value="ECO:0007669"/>
    <property type="project" value="UniProtKB-KW"/>
</dbReference>
<evidence type="ECO:0000313" key="3">
    <source>
        <dbReference type="EMBL" id="HEF86856.1"/>
    </source>
</evidence>
<dbReference type="EMBL" id="DSJT01000003">
    <property type="protein sequence ID" value="HEF86856.1"/>
    <property type="molecule type" value="Genomic_DNA"/>
</dbReference>
<name>A0A7C2BKF0_9CREN</name>
<dbReference type="PANTHER" id="PTHR43316:SF3">
    <property type="entry name" value="HALOACID DEHALOGENASE, TYPE II (AFU_ORTHOLOGUE AFUA_2G07750)-RELATED"/>
    <property type="match status" value="1"/>
</dbReference>
<dbReference type="Pfam" id="PF00702">
    <property type="entry name" value="Hydrolase"/>
    <property type="match status" value="1"/>
</dbReference>
<dbReference type="NCBIfam" id="TIGR01549">
    <property type="entry name" value="HAD-SF-IA-v1"/>
    <property type="match status" value="1"/>
</dbReference>
<dbReference type="InterPro" id="IPR051540">
    <property type="entry name" value="S-2-haloacid_dehalogenase"/>
</dbReference>
<comment type="caution">
    <text evidence="3">The sequence shown here is derived from an EMBL/GenBank/DDBJ whole genome shotgun (WGS) entry which is preliminary data.</text>
</comment>
<organism evidence="3">
    <name type="scientific">Thermosphaera aggregans</name>
    <dbReference type="NCBI Taxonomy" id="54254"/>
    <lineage>
        <taxon>Archaea</taxon>
        <taxon>Thermoproteota</taxon>
        <taxon>Thermoprotei</taxon>
        <taxon>Desulfurococcales</taxon>
        <taxon>Desulfurococcaceae</taxon>
        <taxon>Thermosphaera</taxon>
    </lineage>
</organism>
<gene>
    <name evidence="3" type="ORF">ENP55_00815</name>
</gene>
<evidence type="ECO:0000256" key="2">
    <source>
        <dbReference type="ARBA" id="ARBA00022801"/>
    </source>
</evidence>
<dbReference type="PANTHER" id="PTHR43316">
    <property type="entry name" value="HYDROLASE, HALOACID DELAHOGENASE-RELATED"/>
    <property type="match status" value="1"/>
</dbReference>
<dbReference type="AlphaFoldDB" id="A0A7C2BKF0"/>
<reference evidence="3" key="1">
    <citation type="journal article" date="2020" name="mSystems">
        <title>Genome- and Community-Level Interaction Insights into Carbon Utilization and Element Cycling Functions of Hydrothermarchaeota in Hydrothermal Sediment.</title>
        <authorList>
            <person name="Zhou Z."/>
            <person name="Liu Y."/>
            <person name="Xu W."/>
            <person name="Pan J."/>
            <person name="Luo Z.H."/>
            <person name="Li M."/>
        </authorList>
    </citation>
    <scope>NUCLEOTIDE SEQUENCE [LARGE SCALE GENOMIC DNA]</scope>
    <source>
        <strain evidence="3">SpSt-23</strain>
    </source>
</reference>
<evidence type="ECO:0000256" key="1">
    <source>
        <dbReference type="ARBA" id="ARBA00007958"/>
    </source>
</evidence>